<accession>A0A5D5ANV3</accession>
<comment type="caution">
    <text evidence="9">The sequence shown here is derived from an EMBL/GenBank/DDBJ whole genome shotgun (WGS) entry which is preliminary data.</text>
</comment>
<dbReference type="Pfam" id="PF00005">
    <property type="entry name" value="ABC_tran"/>
    <property type="match status" value="1"/>
</dbReference>
<keyword evidence="1" id="KW-0813">Transport</keyword>
<evidence type="ECO:0000256" key="7">
    <source>
        <dbReference type="SAM" id="MobiDB-lite"/>
    </source>
</evidence>
<feature type="region of interest" description="Disordered" evidence="7">
    <location>
        <begin position="242"/>
        <end position="282"/>
    </location>
</feature>
<dbReference type="SMART" id="SM00382">
    <property type="entry name" value="AAA"/>
    <property type="match status" value="1"/>
</dbReference>
<dbReference type="PROSITE" id="PS50893">
    <property type="entry name" value="ABC_TRANSPORTER_2"/>
    <property type="match status" value="1"/>
</dbReference>
<dbReference type="PANTHER" id="PTHR43166:SF6">
    <property type="entry name" value="PHOSPHONATES IMPORT ATP-BINDING PROTEIN PHNC"/>
    <property type="match status" value="1"/>
</dbReference>
<dbReference type="SUPFAM" id="SSF52540">
    <property type="entry name" value="P-loop containing nucleoside triphosphate hydrolases"/>
    <property type="match status" value="1"/>
</dbReference>
<dbReference type="PANTHER" id="PTHR43166">
    <property type="entry name" value="AMINO ACID IMPORT ATP-BINDING PROTEIN"/>
    <property type="match status" value="1"/>
</dbReference>
<reference evidence="9 10" key="1">
    <citation type="submission" date="2019-08" db="EMBL/GenBank/DDBJ databases">
        <title>Archaea genome.</title>
        <authorList>
            <person name="Kajale S."/>
            <person name="Shouche Y."/>
            <person name="Deshpande N."/>
            <person name="Sharma A."/>
        </authorList>
    </citation>
    <scope>NUCLEOTIDE SEQUENCE [LARGE SCALE GENOMIC DNA]</scope>
    <source>
        <strain evidence="9 10">ESP3B_9</strain>
    </source>
</reference>
<feature type="domain" description="ABC transporter" evidence="8">
    <location>
        <begin position="4"/>
        <end position="239"/>
    </location>
</feature>
<evidence type="ECO:0000256" key="5">
    <source>
        <dbReference type="ARBA" id="ARBA00022967"/>
    </source>
</evidence>
<dbReference type="InterPro" id="IPR050086">
    <property type="entry name" value="MetN_ABC_transporter-like"/>
</dbReference>
<keyword evidence="3" id="KW-0547">Nucleotide-binding</keyword>
<keyword evidence="4 9" id="KW-0067">ATP-binding</keyword>
<keyword evidence="5" id="KW-1278">Translocase</keyword>
<dbReference type="RefSeq" id="WP_149080731.1">
    <property type="nucleotide sequence ID" value="NZ_VTAW01000006.1"/>
</dbReference>
<dbReference type="GO" id="GO:0016887">
    <property type="term" value="F:ATP hydrolysis activity"/>
    <property type="evidence" value="ECO:0007669"/>
    <property type="project" value="InterPro"/>
</dbReference>
<dbReference type="EMBL" id="VTAW01000006">
    <property type="protein sequence ID" value="TYT62714.1"/>
    <property type="molecule type" value="Genomic_DNA"/>
</dbReference>
<dbReference type="CDD" id="cd03256">
    <property type="entry name" value="ABC_PhnC_transporter"/>
    <property type="match status" value="1"/>
</dbReference>
<dbReference type="InterPro" id="IPR003593">
    <property type="entry name" value="AAA+_ATPase"/>
</dbReference>
<keyword evidence="2" id="KW-1003">Cell membrane</keyword>
<feature type="compositionally biased region" description="Basic and acidic residues" evidence="7">
    <location>
        <begin position="247"/>
        <end position="262"/>
    </location>
</feature>
<evidence type="ECO:0000313" key="10">
    <source>
        <dbReference type="Proteomes" id="UP000324104"/>
    </source>
</evidence>
<dbReference type="InterPro" id="IPR012693">
    <property type="entry name" value="ABC_transpr_PhnC"/>
</dbReference>
<dbReference type="GO" id="GO:0005524">
    <property type="term" value="F:ATP binding"/>
    <property type="evidence" value="ECO:0007669"/>
    <property type="project" value="UniProtKB-KW"/>
</dbReference>
<dbReference type="GO" id="GO:0015416">
    <property type="term" value="F:ABC-type phosphonate transporter activity"/>
    <property type="evidence" value="ECO:0007669"/>
    <property type="project" value="InterPro"/>
</dbReference>
<evidence type="ECO:0000313" key="9">
    <source>
        <dbReference type="EMBL" id="TYT62714.1"/>
    </source>
</evidence>
<evidence type="ECO:0000256" key="2">
    <source>
        <dbReference type="ARBA" id="ARBA00022475"/>
    </source>
</evidence>
<protein>
    <submittedName>
        <fullName evidence="9">Phosphonate ABC transporter ATP-binding protein</fullName>
    </submittedName>
</protein>
<name>A0A5D5ANV3_9EURY</name>
<dbReference type="InterPro" id="IPR017871">
    <property type="entry name" value="ABC_transporter-like_CS"/>
</dbReference>
<evidence type="ECO:0000256" key="4">
    <source>
        <dbReference type="ARBA" id="ARBA00022840"/>
    </source>
</evidence>
<dbReference type="Proteomes" id="UP000324104">
    <property type="component" value="Unassembled WGS sequence"/>
</dbReference>
<organism evidence="9 10">
    <name type="scientific">Natrialba swarupiae</name>
    <dbReference type="NCBI Taxonomy" id="2448032"/>
    <lineage>
        <taxon>Archaea</taxon>
        <taxon>Methanobacteriati</taxon>
        <taxon>Methanobacteriota</taxon>
        <taxon>Stenosarchaea group</taxon>
        <taxon>Halobacteria</taxon>
        <taxon>Halobacteriales</taxon>
        <taxon>Natrialbaceae</taxon>
        <taxon>Natrialba</taxon>
    </lineage>
</organism>
<dbReference type="NCBIfam" id="TIGR02315">
    <property type="entry name" value="ABC_phnC"/>
    <property type="match status" value="1"/>
</dbReference>
<gene>
    <name evidence="9" type="primary">phnC</name>
    <name evidence="9" type="ORF">FYC77_06685</name>
</gene>
<evidence type="ECO:0000259" key="8">
    <source>
        <dbReference type="PROSITE" id="PS50893"/>
    </source>
</evidence>
<dbReference type="Gene3D" id="3.40.50.300">
    <property type="entry name" value="P-loop containing nucleotide triphosphate hydrolases"/>
    <property type="match status" value="1"/>
</dbReference>
<dbReference type="InterPro" id="IPR003439">
    <property type="entry name" value="ABC_transporter-like_ATP-bd"/>
</dbReference>
<dbReference type="PROSITE" id="PS00211">
    <property type="entry name" value="ABC_TRANSPORTER_1"/>
    <property type="match status" value="1"/>
</dbReference>
<evidence type="ECO:0000256" key="6">
    <source>
        <dbReference type="ARBA" id="ARBA00023136"/>
    </source>
</evidence>
<dbReference type="InterPro" id="IPR027417">
    <property type="entry name" value="P-loop_NTPase"/>
</dbReference>
<proteinExistence type="predicted"/>
<sequence length="282" mass="30577">MSRLIADGLTKEFGDTVALEDVSFEIPDGEFVVVLGVSGSGKSTLLRCLNGLTEPTSGAVRLDGESVTEPREDVAMIFQQHNIIDNMSAFSNALTGALHRSRYVESVLQLHASEEKYRALDALDTVGLLEEAQQKARRMSGGQQQRVGIARALVQRPNVLLADEPVASLDPGSAQQVMRYLRTAASDRDLTALISLHQVNLARKFGQRFIGLRDGRKVFDGYREEFTMDVIDEIYGDVDTEGMFARTDGDGGADKGRTRPSSDRSATGERTPAVGASEGADP</sequence>
<evidence type="ECO:0000256" key="3">
    <source>
        <dbReference type="ARBA" id="ARBA00022741"/>
    </source>
</evidence>
<keyword evidence="6" id="KW-0472">Membrane</keyword>
<evidence type="ECO:0000256" key="1">
    <source>
        <dbReference type="ARBA" id="ARBA00022448"/>
    </source>
</evidence>
<keyword evidence="10" id="KW-1185">Reference proteome</keyword>
<dbReference type="GO" id="GO:0016020">
    <property type="term" value="C:membrane"/>
    <property type="evidence" value="ECO:0007669"/>
    <property type="project" value="InterPro"/>
</dbReference>
<dbReference type="AlphaFoldDB" id="A0A5D5ANV3"/>